<protein>
    <recommendedName>
        <fullName evidence="5">5-formyltetrahydrofolate cyclo-ligase</fullName>
        <ecNumber evidence="5">6.3.3.2</ecNumber>
    </recommendedName>
</protein>
<keyword evidence="3 4" id="KW-0067">ATP-binding</keyword>
<evidence type="ECO:0000256" key="1">
    <source>
        <dbReference type="ARBA" id="ARBA00010638"/>
    </source>
</evidence>
<dbReference type="GO" id="GO:0035999">
    <property type="term" value="P:tetrahydrofolate interconversion"/>
    <property type="evidence" value="ECO:0007669"/>
    <property type="project" value="TreeGrafter"/>
</dbReference>
<dbReference type="PIRSF" id="PIRSF006806">
    <property type="entry name" value="FTHF_cligase"/>
    <property type="match status" value="1"/>
</dbReference>
<dbReference type="Gene3D" id="3.40.50.10420">
    <property type="entry name" value="NagB/RpiA/CoA transferase-like"/>
    <property type="match status" value="1"/>
</dbReference>
<dbReference type="GO" id="GO:0005524">
    <property type="term" value="F:ATP binding"/>
    <property type="evidence" value="ECO:0007669"/>
    <property type="project" value="UniProtKB-KW"/>
</dbReference>
<gene>
    <name evidence="7" type="ORF">Enr8_31800</name>
</gene>
<organism evidence="7 8">
    <name type="scientific">Blastopirellula retiformator</name>
    <dbReference type="NCBI Taxonomy" id="2527970"/>
    <lineage>
        <taxon>Bacteria</taxon>
        <taxon>Pseudomonadati</taxon>
        <taxon>Planctomycetota</taxon>
        <taxon>Planctomycetia</taxon>
        <taxon>Pirellulales</taxon>
        <taxon>Pirellulaceae</taxon>
        <taxon>Blastopirellula</taxon>
    </lineage>
</organism>
<dbReference type="InterPro" id="IPR002698">
    <property type="entry name" value="FTHF_cligase"/>
</dbReference>
<feature type="region of interest" description="Disordered" evidence="6">
    <location>
        <begin position="1"/>
        <end position="24"/>
    </location>
</feature>
<keyword evidence="7" id="KW-0436">Ligase</keyword>
<dbReference type="SUPFAM" id="SSF100950">
    <property type="entry name" value="NagB/RpiA/CoA transferase-like"/>
    <property type="match status" value="1"/>
</dbReference>
<dbReference type="NCBIfam" id="TIGR02727">
    <property type="entry name" value="MTHFS_bact"/>
    <property type="match status" value="1"/>
</dbReference>
<feature type="compositionally biased region" description="Polar residues" evidence="6">
    <location>
        <begin position="1"/>
        <end position="13"/>
    </location>
</feature>
<feature type="binding site" evidence="4">
    <location>
        <begin position="8"/>
        <end position="12"/>
    </location>
    <ligand>
        <name>ATP</name>
        <dbReference type="ChEBI" id="CHEBI:30616"/>
    </ligand>
</feature>
<dbReference type="AlphaFoldDB" id="A0A5C5V5Y0"/>
<proteinExistence type="inferred from homology"/>
<feature type="binding site" evidence="4">
    <location>
        <position position="57"/>
    </location>
    <ligand>
        <name>substrate</name>
    </ligand>
</feature>
<dbReference type="EMBL" id="SJPF01000003">
    <property type="protein sequence ID" value="TWT33353.1"/>
    <property type="molecule type" value="Genomic_DNA"/>
</dbReference>
<evidence type="ECO:0000256" key="4">
    <source>
        <dbReference type="PIRSR" id="PIRSR006806-1"/>
    </source>
</evidence>
<dbReference type="GO" id="GO:0030272">
    <property type="term" value="F:5-formyltetrahydrofolate cyclo-ligase activity"/>
    <property type="evidence" value="ECO:0007669"/>
    <property type="project" value="UniProtKB-EC"/>
</dbReference>
<evidence type="ECO:0000313" key="7">
    <source>
        <dbReference type="EMBL" id="TWT33353.1"/>
    </source>
</evidence>
<dbReference type="Pfam" id="PF01812">
    <property type="entry name" value="5-FTHF_cyc-lig"/>
    <property type="match status" value="1"/>
</dbReference>
<dbReference type="EC" id="6.3.3.2" evidence="5"/>
<dbReference type="Proteomes" id="UP000318878">
    <property type="component" value="Unassembled WGS sequence"/>
</dbReference>
<evidence type="ECO:0000256" key="5">
    <source>
        <dbReference type="RuleBase" id="RU361279"/>
    </source>
</evidence>
<feature type="binding site" evidence="4">
    <location>
        <position position="52"/>
    </location>
    <ligand>
        <name>substrate</name>
    </ligand>
</feature>
<evidence type="ECO:0000256" key="2">
    <source>
        <dbReference type="ARBA" id="ARBA00022741"/>
    </source>
</evidence>
<keyword evidence="2 4" id="KW-0547">Nucleotide-binding</keyword>
<comment type="cofactor">
    <cofactor evidence="5">
        <name>Mg(2+)</name>
        <dbReference type="ChEBI" id="CHEBI:18420"/>
    </cofactor>
</comment>
<keyword evidence="8" id="KW-1185">Reference proteome</keyword>
<keyword evidence="5" id="KW-0479">Metal-binding</keyword>
<sequence length="196" mass="21937">MPSASPSKSTLRQQHLAARNALKDRPERSKRIAIRLSDWDAFRQAETILCYVAARSEVDTRPILPELLSTGKRLVVAYCIDDEQLGLFHLTDLSELASGRFGILEPKAELRDSRRIAPAVIDLAILPGAVLDLRGNRIGYGKGYFDRLLAELAPETERCALAFECQLVDDVPTEPHDLPVDTLITENRLIDCRAFR</sequence>
<keyword evidence="5" id="KW-0460">Magnesium</keyword>
<dbReference type="RefSeq" id="WP_186767679.1">
    <property type="nucleotide sequence ID" value="NZ_SJPF01000003.1"/>
</dbReference>
<evidence type="ECO:0000313" key="8">
    <source>
        <dbReference type="Proteomes" id="UP000318878"/>
    </source>
</evidence>
<comment type="similarity">
    <text evidence="1 5">Belongs to the 5-formyltetrahydrofolate cyclo-ligase family.</text>
</comment>
<dbReference type="PANTHER" id="PTHR23407:SF1">
    <property type="entry name" value="5-FORMYLTETRAHYDROFOLATE CYCLO-LIGASE"/>
    <property type="match status" value="1"/>
</dbReference>
<dbReference type="InterPro" id="IPR037171">
    <property type="entry name" value="NagB/RpiA_transferase-like"/>
</dbReference>
<dbReference type="GO" id="GO:0009396">
    <property type="term" value="P:folic acid-containing compound biosynthetic process"/>
    <property type="evidence" value="ECO:0007669"/>
    <property type="project" value="TreeGrafter"/>
</dbReference>
<evidence type="ECO:0000256" key="3">
    <source>
        <dbReference type="ARBA" id="ARBA00022840"/>
    </source>
</evidence>
<dbReference type="GO" id="GO:0046872">
    <property type="term" value="F:metal ion binding"/>
    <property type="evidence" value="ECO:0007669"/>
    <property type="project" value="UniProtKB-KW"/>
</dbReference>
<dbReference type="InterPro" id="IPR024185">
    <property type="entry name" value="FTHF_cligase-like_sf"/>
</dbReference>
<comment type="catalytic activity">
    <reaction evidence="5">
        <text>(6S)-5-formyl-5,6,7,8-tetrahydrofolate + ATP = (6R)-5,10-methenyltetrahydrofolate + ADP + phosphate</text>
        <dbReference type="Rhea" id="RHEA:10488"/>
        <dbReference type="ChEBI" id="CHEBI:30616"/>
        <dbReference type="ChEBI" id="CHEBI:43474"/>
        <dbReference type="ChEBI" id="CHEBI:57455"/>
        <dbReference type="ChEBI" id="CHEBI:57457"/>
        <dbReference type="ChEBI" id="CHEBI:456216"/>
        <dbReference type="EC" id="6.3.3.2"/>
    </reaction>
</comment>
<comment type="caution">
    <text evidence="7">The sequence shown here is derived from an EMBL/GenBank/DDBJ whole genome shotgun (WGS) entry which is preliminary data.</text>
</comment>
<accession>A0A5C5V5Y0</accession>
<dbReference type="PANTHER" id="PTHR23407">
    <property type="entry name" value="ATPASE INHIBITOR/5-FORMYLTETRAHYDROFOLATE CYCLO-LIGASE"/>
    <property type="match status" value="1"/>
</dbReference>
<reference evidence="7 8" key="1">
    <citation type="submission" date="2019-02" db="EMBL/GenBank/DDBJ databases">
        <title>Deep-cultivation of Planctomycetes and their phenomic and genomic characterization uncovers novel biology.</title>
        <authorList>
            <person name="Wiegand S."/>
            <person name="Jogler M."/>
            <person name="Boedeker C."/>
            <person name="Pinto D."/>
            <person name="Vollmers J."/>
            <person name="Rivas-Marin E."/>
            <person name="Kohn T."/>
            <person name="Peeters S.H."/>
            <person name="Heuer A."/>
            <person name="Rast P."/>
            <person name="Oberbeckmann S."/>
            <person name="Bunk B."/>
            <person name="Jeske O."/>
            <person name="Meyerdierks A."/>
            <person name="Storesund J.E."/>
            <person name="Kallscheuer N."/>
            <person name="Luecker S."/>
            <person name="Lage O.M."/>
            <person name="Pohl T."/>
            <person name="Merkel B.J."/>
            <person name="Hornburger P."/>
            <person name="Mueller R.-W."/>
            <person name="Bruemmer F."/>
            <person name="Labrenz M."/>
            <person name="Spormann A.M."/>
            <person name="Op Den Camp H."/>
            <person name="Overmann J."/>
            <person name="Amann R."/>
            <person name="Jetten M.S.M."/>
            <person name="Mascher T."/>
            <person name="Medema M.H."/>
            <person name="Devos D.P."/>
            <person name="Kaster A.-K."/>
            <person name="Ovreas L."/>
            <person name="Rohde M."/>
            <person name="Galperin M.Y."/>
            <person name="Jogler C."/>
        </authorList>
    </citation>
    <scope>NUCLEOTIDE SEQUENCE [LARGE SCALE GENOMIC DNA]</scope>
    <source>
        <strain evidence="7 8">Enr8</strain>
    </source>
</reference>
<name>A0A5C5V5Y0_9BACT</name>
<evidence type="ECO:0000256" key="6">
    <source>
        <dbReference type="SAM" id="MobiDB-lite"/>
    </source>
</evidence>